<accession>A0AAQ0XWX0</accession>
<name>A0AAQ0XWX0_ENTAS</name>
<reference evidence="1 2" key="1">
    <citation type="submission" date="2016-04" db="EMBL/GenBank/DDBJ databases">
        <authorList>
            <person name="Osei Sekyere J."/>
            <person name="Sivertsen A."/>
            <person name="Pedersen A.T."/>
            <person name="Sundsfjord A."/>
        </authorList>
    </citation>
    <scope>NUCLEOTIDE SEQUENCE [LARGE SCALE GENOMIC DNA]</scope>
    <source>
        <strain evidence="1 2">ST435:939705067</strain>
    </source>
</reference>
<gene>
    <name evidence="1" type="ORF">AN696_0215700</name>
</gene>
<comment type="caution">
    <text evidence="1">The sequence shown here is derived from an EMBL/GenBank/DDBJ whole genome shotgun (WGS) entry which is preliminary data.</text>
</comment>
<dbReference type="EMBL" id="LJEY02000167">
    <property type="protein sequence ID" value="OEH15137.1"/>
    <property type="molecule type" value="Genomic_DNA"/>
</dbReference>
<protein>
    <submittedName>
        <fullName evidence="1">Uncharacterized protein</fullName>
    </submittedName>
</protein>
<proteinExistence type="predicted"/>
<dbReference type="AlphaFoldDB" id="A0AAQ0XWX0"/>
<organism evidence="1 2">
    <name type="scientific">Enterobacter asburiae</name>
    <dbReference type="NCBI Taxonomy" id="61645"/>
    <lineage>
        <taxon>Bacteria</taxon>
        <taxon>Pseudomonadati</taxon>
        <taxon>Pseudomonadota</taxon>
        <taxon>Gammaproteobacteria</taxon>
        <taxon>Enterobacterales</taxon>
        <taxon>Enterobacteriaceae</taxon>
        <taxon>Enterobacter</taxon>
        <taxon>Enterobacter cloacae complex</taxon>
    </lineage>
</organism>
<dbReference type="Proteomes" id="UP000050495">
    <property type="component" value="Unassembled WGS sequence"/>
</dbReference>
<evidence type="ECO:0000313" key="2">
    <source>
        <dbReference type="Proteomes" id="UP000050495"/>
    </source>
</evidence>
<evidence type="ECO:0000313" key="1">
    <source>
        <dbReference type="EMBL" id="OEH15137.1"/>
    </source>
</evidence>
<sequence>MGNLFMPGGGFALPGLQKLKISTDGPLSLGRGRGEEKQAALLRDVALTPTLSHGRRRRATS</sequence>